<dbReference type="Proteomes" id="UP000464577">
    <property type="component" value="Chromosome"/>
</dbReference>
<sequence length="58" mass="6485">MENSVFSLVLPRIHSRLLADVISTQPTGSPTVDYLLIVGVFAVAILLIVRRVRKRKQP</sequence>
<evidence type="ECO:0000313" key="2">
    <source>
        <dbReference type="EMBL" id="QHV94237.1"/>
    </source>
</evidence>
<accession>A0A6P1VR90</accession>
<protein>
    <recommendedName>
        <fullName evidence="4">LPXTG cell wall anchor domain-containing protein</fullName>
    </recommendedName>
</protein>
<evidence type="ECO:0008006" key="4">
    <source>
        <dbReference type="Google" id="ProtNLM"/>
    </source>
</evidence>
<evidence type="ECO:0000256" key="1">
    <source>
        <dbReference type="SAM" id="Phobius"/>
    </source>
</evidence>
<keyword evidence="3" id="KW-1185">Reference proteome</keyword>
<dbReference type="RefSeq" id="WP_162384659.1">
    <property type="nucleotide sequence ID" value="NZ_CP045997.1"/>
</dbReference>
<dbReference type="KEGG" id="senf:GJR95_03985"/>
<organism evidence="2 3">
    <name type="scientific">Spirosoma endbachense</name>
    <dbReference type="NCBI Taxonomy" id="2666025"/>
    <lineage>
        <taxon>Bacteria</taxon>
        <taxon>Pseudomonadati</taxon>
        <taxon>Bacteroidota</taxon>
        <taxon>Cytophagia</taxon>
        <taxon>Cytophagales</taxon>
        <taxon>Cytophagaceae</taxon>
        <taxon>Spirosoma</taxon>
    </lineage>
</organism>
<name>A0A6P1VR90_9BACT</name>
<keyword evidence="1" id="KW-0812">Transmembrane</keyword>
<dbReference type="AlphaFoldDB" id="A0A6P1VR90"/>
<reference evidence="2 3" key="1">
    <citation type="submission" date="2019-11" db="EMBL/GenBank/DDBJ databases">
        <title>Spirosoma endbachense sp. nov., isolated from a natural salt meadow.</title>
        <authorList>
            <person name="Rojas J."/>
            <person name="Ambika Manirajan B."/>
            <person name="Ratering S."/>
            <person name="Suarez C."/>
            <person name="Geissler-Plaum R."/>
            <person name="Schnell S."/>
        </authorList>
    </citation>
    <scope>NUCLEOTIDE SEQUENCE [LARGE SCALE GENOMIC DNA]</scope>
    <source>
        <strain evidence="2 3">I-24</strain>
    </source>
</reference>
<keyword evidence="1" id="KW-0472">Membrane</keyword>
<dbReference type="EMBL" id="CP045997">
    <property type="protein sequence ID" value="QHV94237.1"/>
    <property type="molecule type" value="Genomic_DNA"/>
</dbReference>
<proteinExistence type="predicted"/>
<evidence type="ECO:0000313" key="3">
    <source>
        <dbReference type="Proteomes" id="UP000464577"/>
    </source>
</evidence>
<feature type="transmembrane region" description="Helical" evidence="1">
    <location>
        <begin position="34"/>
        <end position="52"/>
    </location>
</feature>
<keyword evidence="1" id="KW-1133">Transmembrane helix</keyword>
<gene>
    <name evidence="2" type="ORF">GJR95_03985</name>
</gene>